<name>A0ABY1WTN7_9GAMM</name>
<comment type="subunit">
    <text evidence="6">Homodimer.</text>
</comment>
<evidence type="ECO:0000256" key="1">
    <source>
        <dbReference type="ARBA" id="ARBA00022723"/>
    </source>
</evidence>
<keyword evidence="4 6" id="KW-0408">Iron</keyword>
<dbReference type="SUPFAM" id="SSF52540">
    <property type="entry name" value="P-loop containing nucleoside triphosphate hydrolases"/>
    <property type="match status" value="1"/>
</dbReference>
<dbReference type="CDD" id="cd02037">
    <property type="entry name" value="Mrp_NBP35"/>
    <property type="match status" value="1"/>
</dbReference>
<evidence type="ECO:0000256" key="6">
    <source>
        <dbReference type="HAMAP-Rule" id="MF_02040"/>
    </source>
</evidence>
<dbReference type="PANTHER" id="PTHR42961">
    <property type="entry name" value="IRON-SULFUR PROTEIN NUBPL"/>
    <property type="match status" value="1"/>
</dbReference>
<dbReference type="EMBL" id="SHLY01000001">
    <property type="protein sequence ID" value="TAA48105.1"/>
    <property type="molecule type" value="Genomic_DNA"/>
</dbReference>
<reference evidence="8" key="1">
    <citation type="submission" date="2019-02" db="EMBL/GenBank/DDBJ databases">
        <title>Draft genome sequence of Muricauda sp. 176CP4-71.</title>
        <authorList>
            <person name="Park J.-S."/>
        </authorList>
    </citation>
    <scope>NUCLEOTIDE SEQUENCE [LARGE SCALE GENOMIC DNA]</scope>
    <source>
        <strain evidence="8">176GS2-150</strain>
    </source>
</reference>
<protein>
    <recommendedName>
        <fullName evidence="6">Iron-sulfur cluster carrier protein</fullName>
    </recommendedName>
</protein>
<evidence type="ECO:0000256" key="5">
    <source>
        <dbReference type="ARBA" id="ARBA00023014"/>
    </source>
</evidence>
<evidence type="ECO:0000256" key="4">
    <source>
        <dbReference type="ARBA" id="ARBA00023004"/>
    </source>
</evidence>
<evidence type="ECO:0000313" key="8">
    <source>
        <dbReference type="Proteomes" id="UP000292544"/>
    </source>
</evidence>
<dbReference type="RefSeq" id="WP_130565592.1">
    <property type="nucleotide sequence ID" value="NZ_SHLY01000001.1"/>
</dbReference>
<feature type="binding site" evidence="6">
    <location>
        <begin position="102"/>
        <end position="109"/>
    </location>
    <ligand>
        <name>ATP</name>
        <dbReference type="ChEBI" id="CHEBI:30616"/>
    </ligand>
</feature>
<comment type="similarity">
    <text evidence="6">Belongs to the Mrp/NBP35 ATP-binding proteins family.</text>
</comment>
<dbReference type="Proteomes" id="UP000292544">
    <property type="component" value="Unassembled WGS sequence"/>
</dbReference>
<dbReference type="PANTHER" id="PTHR42961:SF2">
    <property type="entry name" value="IRON-SULFUR PROTEIN NUBPL"/>
    <property type="match status" value="1"/>
</dbReference>
<dbReference type="Gene3D" id="3.40.50.300">
    <property type="entry name" value="P-loop containing nucleotide triphosphate hydrolases"/>
    <property type="match status" value="1"/>
</dbReference>
<dbReference type="InterPro" id="IPR033756">
    <property type="entry name" value="YlxH/NBP35"/>
</dbReference>
<proteinExistence type="inferred from homology"/>
<dbReference type="PROSITE" id="PS01215">
    <property type="entry name" value="MRP"/>
    <property type="match status" value="1"/>
</dbReference>
<organism evidence="7 8">
    <name type="scientific">Corallincola spongiicola</name>
    <dbReference type="NCBI Taxonomy" id="2520508"/>
    <lineage>
        <taxon>Bacteria</taxon>
        <taxon>Pseudomonadati</taxon>
        <taxon>Pseudomonadota</taxon>
        <taxon>Gammaproteobacteria</taxon>
        <taxon>Alteromonadales</taxon>
        <taxon>Psychromonadaceae</taxon>
        <taxon>Corallincola</taxon>
    </lineage>
</organism>
<dbReference type="InterPro" id="IPR044304">
    <property type="entry name" value="NUBPL-like"/>
</dbReference>
<sequence length="357" mass="37571">MTIDNRSAFLVAVGELVEPLTGRTLSQLSAEVELNNNAVTITVGSFNQEFKDQLTGQVERLVAQYGLGDIAITILTRVPDYLVDESRENLSKVKSIIAVASGKGGVGKSATAANLALALAHDGAAVGLLDADIYGPSVPIMLGVEGATPASPDGKVMAPVAAHGIVCNSLGFIIDSDKAAVWRGPMASGALQQLINDTQWPELDYLVIDMPPGTGDIQLTLAQKVPVSAALVITTPQNLALSDARRGVDMFNQVNIPVCGVVENMSFYSCEQCGHINHIFGKEGGDLLAKETGVPLLARLPLEPSIRSDADSGNPSVAADPSKPVSQLYIELARKVGAFVWSRHQAATDNVPIIEIQ</sequence>
<evidence type="ECO:0000256" key="3">
    <source>
        <dbReference type="ARBA" id="ARBA00022840"/>
    </source>
</evidence>
<keyword evidence="2 6" id="KW-0547">Nucleotide-binding</keyword>
<comment type="caution">
    <text evidence="7">The sequence shown here is derived from an EMBL/GenBank/DDBJ whole genome shotgun (WGS) entry which is preliminary data.</text>
</comment>
<comment type="function">
    <text evidence="6">Binds and transfers iron-sulfur (Fe-S) clusters to target apoproteins. Can hydrolyze ATP.</text>
</comment>
<keyword evidence="1 6" id="KW-0479">Metal-binding</keyword>
<keyword evidence="6" id="KW-0378">Hydrolase</keyword>
<keyword evidence="8" id="KW-1185">Reference proteome</keyword>
<keyword evidence="3 6" id="KW-0067">ATP-binding</keyword>
<dbReference type="InterPro" id="IPR019591">
    <property type="entry name" value="Mrp/NBP35_ATP-bd"/>
</dbReference>
<gene>
    <name evidence="7" type="primary">apbC</name>
    <name evidence="7" type="ORF">EXY25_02365</name>
</gene>
<evidence type="ECO:0000313" key="7">
    <source>
        <dbReference type="EMBL" id="TAA48105.1"/>
    </source>
</evidence>
<accession>A0ABY1WTN7</accession>
<dbReference type="NCBIfam" id="NF008669">
    <property type="entry name" value="PRK11670.1"/>
    <property type="match status" value="1"/>
</dbReference>
<dbReference type="InterPro" id="IPR027417">
    <property type="entry name" value="P-loop_NTPase"/>
</dbReference>
<dbReference type="InterPro" id="IPR000808">
    <property type="entry name" value="Mrp-like_CS"/>
</dbReference>
<evidence type="ECO:0000256" key="2">
    <source>
        <dbReference type="ARBA" id="ARBA00022741"/>
    </source>
</evidence>
<dbReference type="HAMAP" id="MF_02040">
    <property type="entry name" value="Mrp_NBP35"/>
    <property type="match status" value="1"/>
</dbReference>
<keyword evidence="5 6" id="KW-0411">Iron-sulfur</keyword>
<dbReference type="Pfam" id="PF10609">
    <property type="entry name" value="ParA"/>
    <property type="match status" value="1"/>
</dbReference>